<dbReference type="InterPro" id="IPR041854">
    <property type="entry name" value="BFD-like_2Fe2S-bd_dom_sf"/>
</dbReference>
<keyword evidence="5" id="KW-1185">Reference proteome</keyword>
<dbReference type="PIRSF" id="PIRSF037495">
    <property type="entry name" value="Opine_OX_OoxA/HcnB"/>
    <property type="match status" value="1"/>
</dbReference>
<evidence type="ECO:0000256" key="1">
    <source>
        <dbReference type="ARBA" id="ARBA00023002"/>
    </source>
</evidence>
<dbReference type="RefSeq" id="WP_342627069.1">
    <property type="nucleotide sequence ID" value="NZ_CP152276.1"/>
</dbReference>
<name>A0ABZ3D0E5_9PROT</name>
<dbReference type="InterPro" id="IPR007419">
    <property type="entry name" value="BFD-like_2Fe2S-bd_dom"/>
</dbReference>
<dbReference type="InterPro" id="IPR051691">
    <property type="entry name" value="Metab_Enz_Cyan_OpOx_G3PDH"/>
</dbReference>
<sequence length="456" mass="48196">MDDRPVIVVGAGPAGTRAAQRLVRAGLRPIVLDENDRQGGQIYRRQPPGFTRPAARLYGTEAGKATALHRDFEAILPDIDYRPGTTAWGVSGDVLLASRGSAVSELSFSAVIIASGATDRIMPCPGWTIPGVFSLGGAQIALKAQACAIGARPVFMGTGPLLYLVAWQYLKAGVPPVAVLDTSSYADRLRGLRQMAARPRVLANGLRYLADLRRAGVMLRTAIRPERIEDDGGTVGGIAWRTARGTLQRAACDAVGVGYGLRSESQLADLLKCDFAFDSVSAQWAPVIDGFGRTSNRQVYLAGDGAVLRGADGAEAAGTLAACALLLDRDHPVATAEIAALQQRVAVMDRFRQGLGRAFPWPAHLAGALLDETIVCRCENITAGEIRHAAQALDAPDINRAKALVRPGMGRCQGRMCGLAAAEILAHARGVPAEQVGRIRTAAPVKPLPLDSRIVP</sequence>
<accession>A0ABZ3D0E5</accession>
<dbReference type="Pfam" id="PF04324">
    <property type="entry name" value="Fer2_BFD"/>
    <property type="match status" value="1"/>
</dbReference>
<proteinExistence type="predicted"/>
<dbReference type="InterPro" id="IPR017224">
    <property type="entry name" value="Opine_Oxase_asu/HCN_bsu"/>
</dbReference>
<evidence type="ECO:0000313" key="4">
    <source>
        <dbReference type="EMBL" id="XAE41071.1"/>
    </source>
</evidence>
<dbReference type="Gene3D" id="3.50.50.60">
    <property type="entry name" value="FAD/NAD(P)-binding domain"/>
    <property type="match status" value="2"/>
</dbReference>
<feature type="domain" description="FAD/NAD(P)-binding" evidence="3">
    <location>
        <begin position="6"/>
        <end position="311"/>
    </location>
</feature>
<evidence type="ECO:0000259" key="2">
    <source>
        <dbReference type="Pfam" id="PF04324"/>
    </source>
</evidence>
<dbReference type="EC" id="1.-.-.-" evidence="4"/>
<dbReference type="InterPro" id="IPR036188">
    <property type="entry name" value="FAD/NAD-bd_sf"/>
</dbReference>
<dbReference type="PRINTS" id="PR00368">
    <property type="entry name" value="FADPNR"/>
</dbReference>
<dbReference type="EMBL" id="CP152276">
    <property type="protein sequence ID" value="XAE41071.1"/>
    <property type="molecule type" value="Genomic_DNA"/>
</dbReference>
<dbReference type="PRINTS" id="PR00469">
    <property type="entry name" value="PNDRDTASEII"/>
</dbReference>
<gene>
    <name evidence="4" type="ORF">AAC691_12090</name>
</gene>
<keyword evidence="1 4" id="KW-0560">Oxidoreductase</keyword>
<dbReference type="InterPro" id="IPR023753">
    <property type="entry name" value="FAD/NAD-binding_dom"/>
</dbReference>
<dbReference type="Proteomes" id="UP001449795">
    <property type="component" value="Chromosome"/>
</dbReference>
<dbReference type="Pfam" id="PF07992">
    <property type="entry name" value="Pyr_redox_2"/>
    <property type="match status" value="1"/>
</dbReference>
<dbReference type="PANTHER" id="PTHR42949">
    <property type="entry name" value="ANAEROBIC GLYCEROL-3-PHOSPHATE DEHYDROGENASE SUBUNIT B"/>
    <property type="match status" value="1"/>
</dbReference>
<protein>
    <submittedName>
        <fullName evidence="4">FAD/NAD(P)-binding oxidoreductase</fullName>
        <ecNumber evidence="4">1.-.-.-</ecNumber>
    </submittedName>
</protein>
<evidence type="ECO:0000313" key="5">
    <source>
        <dbReference type="Proteomes" id="UP001449795"/>
    </source>
</evidence>
<evidence type="ECO:0000259" key="3">
    <source>
        <dbReference type="Pfam" id="PF07992"/>
    </source>
</evidence>
<dbReference type="GO" id="GO:0016491">
    <property type="term" value="F:oxidoreductase activity"/>
    <property type="evidence" value="ECO:0007669"/>
    <property type="project" value="UniProtKB-KW"/>
</dbReference>
<dbReference type="Gene3D" id="1.10.10.1100">
    <property type="entry name" value="BFD-like [2Fe-2S]-binding domain"/>
    <property type="match status" value="1"/>
</dbReference>
<dbReference type="PANTHER" id="PTHR42949:SF3">
    <property type="entry name" value="ANAEROBIC GLYCEROL-3-PHOSPHATE DEHYDROGENASE SUBUNIT B"/>
    <property type="match status" value="1"/>
</dbReference>
<organism evidence="4 5">
    <name type="scientific">Nguyenibacter vanlangensis</name>
    <dbReference type="NCBI Taxonomy" id="1216886"/>
    <lineage>
        <taxon>Bacteria</taxon>
        <taxon>Pseudomonadati</taxon>
        <taxon>Pseudomonadota</taxon>
        <taxon>Alphaproteobacteria</taxon>
        <taxon>Acetobacterales</taxon>
        <taxon>Acetobacteraceae</taxon>
        <taxon>Nguyenibacter</taxon>
    </lineage>
</organism>
<reference evidence="4 5" key="1">
    <citation type="submission" date="2024-04" db="EMBL/GenBank/DDBJ databases">
        <title>Complete genome sequence of Nguyenibacter vanlangesis HBCM-1154, a strain capable of nitrogen fixation, IAA production, and phosphorus solubilization isolated from sugarcane soil.</title>
        <authorList>
            <person name="MY HANH P."/>
        </authorList>
    </citation>
    <scope>NUCLEOTIDE SEQUENCE [LARGE SCALE GENOMIC DNA]</scope>
    <source>
        <strain evidence="4 5">HBCM 1154</strain>
    </source>
</reference>
<dbReference type="SUPFAM" id="SSF51905">
    <property type="entry name" value="FAD/NAD(P)-binding domain"/>
    <property type="match status" value="1"/>
</dbReference>
<feature type="domain" description="BFD-like [2Fe-2S]-binding" evidence="2">
    <location>
        <begin position="374"/>
        <end position="426"/>
    </location>
</feature>
<dbReference type="CDD" id="cd19946">
    <property type="entry name" value="GlpA-like_Fer2_BFD-like"/>
    <property type="match status" value="1"/>
</dbReference>